<name>A0A2J8EG43_VERDA</name>
<reference evidence="1 2" key="1">
    <citation type="submission" date="2017-12" db="EMBL/GenBank/DDBJ databases">
        <title>Comparative genomics yields insights into virulence evolution of Verticillium dahliae.</title>
        <authorList>
            <person name="Fan R."/>
            <person name="Armitage A.D."/>
            <person name="Cascant-Lopez E."/>
            <person name="Sobczyk M."/>
            <person name="Cockerton H.M."/>
            <person name="Harrison R.J."/>
        </authorList>
    </citation>
    <scope>NUCLEOTIDE SEQUENCE [LARGE SCALE GENOMIC DNA]</scope>
    <source>
        <strain evidence="1 2">12008</strain>
    </source>
</reference>
<evidence type="ECO:0000313" key="2">
    <source>
        <dbReference type="Proteomes" id="UP000236305"/>
    </source>
</evidence>
<protein>
    <submittedName>
        <fullName evidence="1">Uncharacterized protein</fullName>
    </submittedName>
</protein>
<accession>A0A2J8EG43</accession>
<comment type="caution">
    <text evidence="1">The sequence shown here is derived from an EMBL/GenBank/DDBJ whole genome shotgun (WGS) entry which is preliminary data.</text>
</comment>
<organism evidence="1 2">
    <name type="scientific">Verticillium dahliae</name>
    <name type="common">Verticillium wilt</name>
    <dbReference type="NCBI Taxonomy" id="27337"/>
    <lineage>
        <taxon>Eukaryota</taxon>
        <taxon>Fungi</taxon>
        <taxon>Dikarya</taxon>
        <taxon>Ascomycota</taxon>
        <taxon>Pezizomycotina</taxon>
        <taxon>Sordariomycetes</taxon>
        <taxon>Hypocreomycetidae</taxon>
        <taxon>Glomerellales</taxon>
        <taxon>Plectosphaerellaceae</taxon>
        <taxon>Verticillium</taxon>
    </lineage>
</organism>
<dbReference type="EMBL" id="MPSH01000007">
    <property type="protein sequence ID" value="PNH33843.1"/>
    <property type="molecule type" value="Genomic_DNA"/>
</dbReference>
<evidence type="ECO:0000313" key="1">
    <source>
        <dbReference type="EMBL" id="PNH33843.1"/>
    </source>
</evidence>
<dbReference type="Proteomes" id="UP000236305">
    <property type="component" value="Unassembled WGS sequence"/>
</dbReference>
<gene>
    <name evidence="1" type="ORF">BJF96_g2841</name>
</gene>
<dbReference type="AlphaFoldDB" id="A0A2J8EG43"/>
<sequence>MLDPEAELGCLKQWWAKGKFRRVVPEDEPSLKNGAPWPDYGLYLTAVEEQWSAVRKRYLDAAAEERARKKARIEAEDRNRADVAMAA</sequence>
<proteinExistence type="predicted"/>